<feature type="transmembrane region" description="Helical" evidence="7">
    <location>
        <begin position="127"/>
        <end position="146"/>
    </location>
</feature>
<keyword evidence="2" id="KW-0813">Transport</keyword>
<keyword evidence="3 7" id="KW-0812">Transmembrane</keyword>
<evidence type="ECO:0000256" key="6">
    <source>
        <dbReference type="ARBA" id="ARBA00024338"/>
    </source>
</evidence>
<dbReference type="SUPFAM" id="SSF103473">
    <property type="entry name" value="MFS general substrate transporter"/>
    <property type="match status" value="1"/>
</dbReference>
<dbReference type="InterPro" id="IPR011701">
    <property type="entry name" value="MFS"/>
</dbReference>
<dbReference type="GO" id="GO:0016020">
    <property type="term" value="C:membrane"/>
    <property type="evidence" value="ECO:0007669"/>
    <property type="project" value="UniProtKB-SubCell"/>
</dbReference>
<dbReference type="Pfam" id="PF07690">
    <property type="entry name" value="MFS_1"/>
    <property type="match status" value="1"/>
</dbReference>
<keyword evidence="4 7" id="KW-1133">Transmembrane helix</keyword>
<feature type="transmembrane region" description="Helical" evidence="7">
    <location>
        <begin position="348"/>
        <end position="368"/>
    </location>
</feature>
<feature type="transmembrane region" description="Helical" evidence="7">
    <location>
        <begin position="374"/>
        <end position="403"/>
    </location>
</feature>
<dbReference type="InterPro" id="IPR036259">
    <property type="entry name" value="MFS_trans_sf"/>
</dbReference>
<evidence type="ECO:0000259" key="8">
    <source>
        <dbReference type="PROSITE" id="PS50850"/>
    </source>
</evidence>
<dbReference type="CDD" id="cd17328">
    <property type="entry name" value="MFS_spinster_like"/>
    <property type="match status" value="1"/>
</dbReference>
<evidence type="ECO:0000256" key="2">
    <source>
        <dbReference type="ARBA" id="ARBA00022448"/>
    </source>
</evidence>
<evidence type="ECO:0000256" key="5">
    <source>
        <dbReference type="ARBA" id="ARBA00023136"/>
    </source>
</evidence>
<gene>
    <name evidence="9" type="ORF">GSLYS_00016433001</name>
</gene>
<dbReference type="InterPro" id="IPR044770">
    <property type="entry name" value="MFS_spinster-like"/>
</dbReference>
<evidence type="ECO:0000256" key="3">
    <source>
        <dbReference type="ARBA" id="ARBA00022692"/>
    </source>
</evidence>
<evidence type="ECO:0000256" key="7">
    <source>
        <dbReference type="SAM" id="Phobius"/>
    </source>
</evidence>
<comment type="caution">
    <text evidence="9">The sequence shown here is derived from an EMBL/GenBank/DDBJ whole genome shotgun (WGS) entry which is preliminary data.</text>
</comment>
<keyword evidence="5 7" id="KW-0472">Membrane</keyword>
<dbReference type="Proteomes" id="UP001497497">
    <property type="component" value="Unassembled WGS sequence"/>
</dbReference>
<name>A0AAV2I9F3_LYMST</name>
<evidence type="ECO:0000313" key="9">
    <source>
        <dbReference type="EMBL" id="CAL1542899.1"/>
    </source>
</evidence>
<dbReference type="GO" id="GO:0022857">
    <property type="term" value="F:transmembrane transporter activity"/>
    <property type="evidence" value="ECO:0007669"/>
    <property type="project" value="InterPro"/>
</dbReference>
<dbReference type="AlphaFoldDB" id="A0AAV2I9F3"/>
<feature type="transmembrane region" description="Helical" evidence="7">
    <location>
        <begin position="58"/>
        <end position="75"/>
    </location>
</feature>
<feature type="transmembrane region" description="Helical" evidence="7">
    <location>
        <begin position="272"/>
        <end position="293"/>
    </location>
</feature>
<dbReference type="PANTHER" id="PTHR23505">
    <property type="entry name" value="SPINSTER"/>
    <property type="match status" value="1"/>
</dbReference>
<reference evidence="9 10" key="1">
    <citation type="submission" date="2024-04" db="EMBL/GenBank/DDBJ databases">
        <authorList>
            <consortium name="Genoscope - CEA"/>
            <person name="William W."/>
        </authorList>
    </citation>
    <scope>NUCLEOTIDE SEQUENCE [LARGE SCALE GENOMIC DNA]</scope>
</reference>
<dbReference type="PANTHER" id="PTHR23505:SF79">
    <property type="entry name" value="PROTEIN SPINSTER"/>
    <property type="match status" value="1"/>
</dbReference>
<accession>A0AAV2I9F3</accession>
<comment type="subcellular location">
    <subcellularLocation>
        <location evidence="1">Membrane</location>
        <topology evidence="1">Multi-pass membrane protein</topology>
    </subcellularLocation>
</comment>
<keyword evidence="10" id="KW-1185">Reference proteome</keyword>
<feature type="transmembrane region" description="Helical" evidence="7">
    <location>
        <begin position="101"/>
        <end position="120"/>
    </location>
</feature>
<dbReference type="InterPro" id="IPR020846">
    <property type="entry name" value="MFS_dom"/>
</dbReference>
<dbReference type="EMBL" id="CAXITT010000513">
    <property type="protein sequence ID" value="CAL1542899.1"/>
    <property type="molecule type" value="Genomic_DNA"/>
</dbReference>
<protein>
    <recommendedName>
        <fullName evidence="8">Major facilitator superfamily (MFS) profile domain-containing protein</fullName>
    </recommendedName>
</protein>
<evidence type="ECO:0000256" key="1">
    <source>
        <dbReference type="ARBA" id="ARBA00004141"/>
    </source>
</evidence>
<evidence type="ECO:0000256" key="4">
    <source>
        <dbReference type="ARBA" id="ARBA00022989"/>
    </source>
</evidence>
<feature type="transmembrane region" description="Helical" evidence="7">
    <location>
        <begin position="152"/>
        <end position="176"/>
    </location>
</feature>
<feature type="domain" description="Major facilitator superfamily (MFS) profile" evidence="8">
    <location>
        <begin position="62"/>
        <end position="480"/>
    </location>
</feature>
<organism evidence="9 10">
    <name type="scientific">Lymnaea stagnalis</name>
    <name type="common">Great pond snail</name>
    <name type="synonym">Helix stagnalis</name>
    <dbReference type="NCBI Taxonomy" id="6523"/>
    <lineage>
        <taxon>Eukaryota</taxon>
        <taxon>Metazoa</taxon>
        <taxon>Spiralia</taxon>
        <taxon>Lophotrochozoa</taxon>
        <taxon>Mollusca</taxon>
        <taxon>Gastropoda</taxon>
        <taxon>Heterobranchia</taxon>
        <taxon>Euthyneura</taxon>
        <taxon>Panpulmonata</taxon>
        <taxon>Hygrophila</taxon>
        <taxon>Lymnaeoidea</taxon>
        <taxon>Lymnaeidae</taxon>
        <taxon>Lymnaea</taxon>
    </lineage>
</organism>
<feature type="transmembrane region" description="Helical" evidence="7">
    <location>
        <begin position="454"/>
        <end position="479"/>
    </location>
</feature>
<proteinExistence type="inferred from homology"/>
<feature type="transmembrane region" description="Helical" evidence="7">
    <location>
        <begin position="313"/>
        <end position="336"/>
    </location>
</feature>
<dbReference type="PROSITE" id="PS50850">
    <property type="entry name" value="MFS"/>
    <property type="match status" value="1"/>
</dbReference>
<sequence length="551" mass="59502">MRDNPSPFDDTVQLSSIIMPSSDDNAPIINNQHGIGINGDGTQTDLTQHASPAVSKRTAYVTVGILLLVNLLNYMDRFTVAGVLIEVKSFYHLGNSEAGSIQTAFICTYMVFSPIFGYLGDRYTRKYLMAGGIFLWSGFTLASSFIPGDYFWAFVLLRALVGIGEASYSTIAPTIIADLFAKETRTKALMVFYFAIPVGSGLGYIVGSNIASMLGGWQWALRVTPVLGVLCVILIVLFCVDPPRGMSEGSDVHLSNTGVIVDLKALFFNKSFMLSSLGFTCVAFVTGALAFLAPSFMVYSTQFQGHSQSESTISLIFGGITVAAGFIGVALGAETARRYKRVNPRADPLICAIGMLTCVPFLFFALLVSRYNTAATWVLIFVGETLLCLNWAVTADILLYVVIPTRRSLAESGQILLSHALGDAVSPSIIGQITDSLASTYANPEFPSVQYTSMQTALYVTTFICVLGGAFYLATALFVEQDKKTAEKVTHGEDLSDDELLVDGSDNYITDEEMLRGAGDLKVEQEVRVAFGDGDHAGDGERDGLSRNIII</sequence>
<comment type="similarity">
    <text evidence="6">Belongs to the major facilitator superfamily. Spinster (TC 2.A.1.49) family.</text>
</comment>
<dbReference type="Gene3D" id="1.20.1250.20">
    <property type="entry name" value="MFS general substrate transporter like domains"/>
    <property type="match status" value="2"/>
</dbReference>
<evidence type="ECO:0000313" key="10">
    <source>
        <dbReference type="Proteomes" id="UP001497497"/>
    </source>
</evidence>
<feature type="transmembrane region" description="Helical" evidence="7">
    <location>
        <begin position="188"/>
        <end position="207"/>
    </location>
</feature>
<feature type="transmembrane region" description="Helical" evidence="7">
    <location>
        <begin position="219"/>
        <end position="240"/>
    </location>
</feature>